<feature type="non-terminal residue" evidence="1">
    <location>
        <position position="89"/>
    </location>
</feature>
<proteinExistence type="predicted"/>
<name>X1EPK2_9ZZZZ</name>
<protein>
    <submittedName>
        <fullName evidence="1">Uncharacterized protein</fullName>
    </submittedName>
</protein>
<reference evidence="1" key="1">
    <citation type="journal article" date="2014" name="Front. Microbiol.">
        <title>High frequency of phylogenetically diverse reductive dehalogenase-homologous genes in deep subseafloor sedimentary metagenomes.</title>
        <authorList>
            <person name="Kawai M."/>
            <person name="Futagami T."/>
            <person name="Toyoda A."/>
            <person name="Takaki Y."/>
            <person name="Nishi S."/>
            <person name="Hori S."/>
            <person name="Arai W."/>
            <person name="Tsubouchi T."/>
            <person name="Morono Y."/>
            <person name="Uchiyama I."/>
            <person name="Ito T."/>
            <person name="Fujiyama A."/>
            <person name="Inagaki F."/>
            <person name="Takami H."/>
        </authorList>
    </citation>
    <scope>NUCLEOTIDE SEQUENCE</scope>
    <source>
        <strain evidence="1">Expedition CK06-06</strain>
    </source>
</reference>
<dbReference type="AlphaFoldDB" id="X1EPK2"/>
<organism evidence="1">
    <name type="scientific">marine sediment metagenome</name>
    <dbReference type="NCBI Taxonomy" id="412755"/>
    <lineage>
        <taxon>unclassified sequences</taxon>
        <taxon>metagenomes</taxon>
        <taxon>ecological metagenomes</taxon>
    </lineage>
</organism>
<evidence type="ECO:0000313" key="1">
    <source>
        <dbReference type="EMBL" id="GAH10563.1"/>
    </source>
</evidence>
<sequence>MKSHAIVTEGDPGSFDITDKDNPLYYIARYCHECSDNLYHLSDEGFMWEQTLAADVTTHESSWNTYIVAMLGLDESSINRVGGWGHNHP</sequence>
<gene>
    <name evidence="1" type="ORF">S01H4_52158</name>
</gene>
<accession>X1EPK2</accession>
<dbReference type="EMBL" id="BART01029769">
    <property type="protein sequence ID" value="GAH10563.1"/>
    <property type="molecule type" value="Genomic_DNA"/>
</dbReference>
<comment type="caution">
    <text evidence="1">The sequence shown here is derived from an EMBL/GenBank/DDBJ whole genome shotgun (WGS) entry which is preliminary data.</text>
</comment>